<reference evidence="2" key="1">
    <citation type="journal article" date="2023" name="Environ. Microbiol.">
        <title>The 2-methylpropene degradation pathway in Mycobacteriaceae family strains.</title>
        <authorList>
            <person name="Helbich S."/>
            <person name="Barrantes I."/>
            <person name="Dos Anjos Borges L.G."/>
            <person name="Pieper D.H."/>
            <person name="Vainshtein Y."/>
            <person name="Sohn K."/>
            <person name="Engesser K.H."/>
        </authorList>
    </citation>
    <scope>NUCLEOTIDE SEQUENCE</scope>
    <source>
        <strain evidence="2">IBE100</strain>
    </source>
</reference>
<comment type="caution">
    <text evidence="2">The sequence shown here is derived from an EMBL/GenBank/DDBJ whole genome shotgun (WGS) entry which is preliminary data.</text>
</comment>
<dbReference type="InterPro" id="IPR003454">
    <property type="entry name" value="MOase_MmoB_DmpM"/>
</dbReference>
<dbReference type="EMBL" id="JAKZMO010000003">
    <property type="protein sequence ID" value="MDG5481959.1"/>
    <property type="molecule type" value="Genomic_DNA"/>
</dbReference>
<accession>A0ABT6GKP3</accession>
<dbReference type="SUPFAM" id="SSF56029">
    <property type="entry name" value="Monooxygenase (hydroxylase) regulatory protein"/>
    <property type="match status" value="1"/>
</dbReference>
<sequence length="108" mass="12349">MTVIDIDEETESSHDLVGPVIRSGHLAEAVIDAVEEDNPDQDVMVLDRGDYVRVHTIGRCRLSRASLEKALGQSCPLETLEIDMPSFRGRMKTRTDEYLWYYENYGQE</sequence>
<protein>
    <submittedName>
        <fullName evidence="2">MmoB/DmpM family protein</fullName>
    </submittedName>
</protein>
<proteinExistence type="inferred from homology"/>
<evidence type="ECO:0000313" key="3">
    <source>
        <dbReference type="Proteomes" id="UP001154266"/>
    </source>
</evidence>
<dbReference type="InterPro" id="IPR036889">
    <property type="entry name" value="mOase_MmoB_DmpM_sf"/>
</dbReference>
<dbReference type="RefSeq" id="WP_149383880.1">
    <property type="nucleotide sequence ID" value="NZ_JAKZMO010000003.1"/>
</dbReference>
<keyword evidence="3" id="KW-1185">Reference proteome</keyword>
<comment type="similarity">
    <text evidence="1">Belongs to the TmoD/XamoD family.</text>
</comment>
<dbReference type="Gene3D" id="3.90.56.10">
    <property type="entry name" value="Monooxygenase component MmoB/DmpM"/>
    <property type="match status" value="1"/>
</dbReference>
<gene>
    <name evidence="2" type="ORF">MNO81_04015</name>
</gene>
<organism evidence="2 3">
    <name type="scientific">Mycolicibacterium gadium</name>
    <name type="common">Mycobacterium gadium</name>
    <dbReference type="NCBI Taxonomy" id="1794"/>
    <lineage>
        <taxon>Bacteria</taxon>
        <taxon>Bacillati</taxon>
        <taxon>Actinomycetota</taxon>
        <taxon>Actinomycetes</taxon>
        <taxon>Mycobacteriales</taxon>
        <taxon>Mycobacteriaceae</taxon>
        <taxon>Mycolicibacterium</taxon>
    </lineage>
</organism>
<dbReference type="Pfam" id="PF02406">
    <property type="entry name" value="MmoB_DmpM"/>
    <property type="match status" value="1"/>
</dbReference>
<name>A0ABT6GKP3_MYCGU</name>
<evidence type="ECO:0000256" key="1">
    <source>
        <dbReference type="ARBA" id="ARBA00006313"/>
    </source>
</evidence>
<dbReference type="Proteomes" id="UP001154266">
    <property type="component" value="Unassembled WGS sequence"/>
</dbReference>
<evidence type="ECO:0000313" key="2">
    <source>
        <dbReference type="EMBL" id="MDG5481959.1"/>
    </source>
</evidence>